<keyword evidence="3" id="KW-1185">Reference proteome</keyword>
<gene>
    <name evidence="2" type="ORF">GCM10009839_67470</name>
</gene>
<dbReference type="Proteomes" id="UP001500751">
    <property type="component" value="Unassembled WGS sequence"/>
</dbReference>
<comment type="caution">
    <text evidence="2">The sequence shown here is derived from an EMBL/GenBank/DDBJ whole genome shotgun (WGS) entry which is preliminary data.</text>
</comment>
<feature type="chain" id="PRO_5046255585" evidence="1">
    <location>
        <begin position="28"/>
        <end position="86"/>
    </location>
</feature>
<protein>
    <submittedName>
        <fullName evidence="2">Uncharacterized protein</fullName>
    </submittedName>
</protein>
<organism evidence="2 3">
    <name type="scientific">Catenulispora yoronensis</name>
    <dbReference type="NCBI Taxonomy" id="450799"/>
    <lineage>
        <taxon>Bacteria</taxon>
        <taxon>Bacillati</taxon>
        <taxon>Actinomycetota</taxon>
        <taxon>Actinomycetes</taxon>
        <taxon>Catenulisporales</taxon>
        <taxon>Catenulisporaceae</taxon>
        <taxon>Catenulispora</taxon>
    </lineage>
</organism>
<evidence type="ECO:0000256" key="1">
    <source>
        <dbReference type="SAM" id="SignalP"/>
    </source>
</evidence>
<accession>A0ABN2V498</accession>
<dbReference type="EMBL" id="BAAAQN010000050">
    <property type="protein sequence ID" value="GAA2051122.1"/>
    <property type="molecule type" value="Genomic_DNA"/>
</dbReference>
<name>A0ABN2V498_9ACTN</name>
<feature type="signal peptide" evidence="1">
    <location>
        <begin position="1"/>
        <end position="27"/>
    </location>
</feature>
<keyword evidence="1" id="KW-0732">Signal</keyword>
<evidence type="ECO:0000313" key="3">
    <source>
        <dbReference type="Proteomes" id="UP001500751"/>
    </source>
</evidence>
<proteinExistence type="predicted"/>
<evidence type="ECO:0000313" key="2">
    <source>
        <dbReference type="EMBL" id="GAA2051122.1"/>
    </source>
</evidence>
<reference evidence="2 3" key="1">
    <citation type="journal article" date="2019" name="Int. J. Syst. Evol. Microbiol.">
        <title>The Global Catalogue of Microorganisms (GCM) 10K type strain sequencing project: providing services to taxonomists for standard genome sequencing and annotation.</title>
        <authorList>
            <consortium name="The Broad Institute Genomics Platform"/>
            <consortium name="The Broad Institute Genome Sequencing Center for Infectious Disease"/>
            <person name="Wu L."/>
            <person name="Ma J."/>
        </authorList>
    </citation>
    <scope>NUCLEOTIDE SEQUENCE [LARGE SCALE GENOMIC DNA]</scope>
    <source>
        <strain evidence="2 3">JCM 16014</strain>
    </source>
</reference>
<dbReference type="RefSeq" id="WP_344669743.1">
    <property type="nucleotide sequence ID" value="NZ_BAAAQN010000050.1"/>
</dbReference>
<sequence>MRRIATTLATAALAATPLILTATPAEAHGAAPGYILYHSYTHGDACASSGYAGQQAGQWDYYYCDEVYPASWDGPGQYDLYVHLTH</sequence>